<keyword evidence="4" id="KW-0500">Molybdenum</keyword>
<dbReference type="InterPro" id="IPR044084">
    <property type="entry name" value="AvModA-like_subst-bd"/>
</dbReference>
<dbReference type="CDD" id="cd13539">
    <property type="entry name" value="PBP2_AvModA"/>
    <property type="match status" value="1"/>
</dbReference>
<evidence type="ECO:0000256" key="3">
    <source>
        <dbReference type="ARBA" id="ARBA00022729"/>
    </source>
</evidence>
<evidence type="ECO:0000256" key="4">
    <source>
        <dbReference type="PIRSR" id="PIRSR004846-1"/>
    </source>
</evidence>
<dbReference type="GO" id="GO:0046872">
    <property type="term" value="F:metal ion binding"/>
    <property type="evidence" value="ECO:0007669"/>
    <property type="project" value="UniProtKB-KW"/>
</dbReference>
<dbReference type="Pfam" id="PF13531">
    <property type="entry name" value="SBP_bac_11"/>
    <property type="match status" value="1"/>
</dbReference>
<dbReference type="Gene3D" id="3.40.190.10">
    <property type="entry name" value="Periplasmic binding protein-like II"/>
    <property type="match status" value="2"/>
</dbReference>
<dbReference type="PIRSF" id="PIRSF004846">
    <property type="entry name" value="ModA"/>
    <property type="match status" value="1"/>
</dbReference>
<dbReference type="PANTHER" id="PTHR30632:SF14">
    <property type="entry name" value="TUNGSTATE_MOLYBDATE_CHROMATE-BINDING PROTEIN MODA"/>
    <property type="match status" value="1"/>
</dbReference>
<feature type="binding site" evidence="4">
    <location>
        <position position="169"/>
    </location>
    <ligand>
        <name>molybdate</name>
        <dbReference type="ChEBI" id="CHEBI:36264"/>
    </ligand>
</feature>
<evidence type="ECO:0000313" key="5">
    <source>
        <dbReference type="EMBL" id="TAI47769.1"/>
    </source>
</evidence>
<keyword evidence="2 4" id="KW-0479">Metal-binding</keyword>
<dbReference type="InterPro" id="IPR050682">
    <property type="entry name" value="ModA/WtpA"/>
</dbReference>
<dbReference type="NCBIfam" id="TIGR01256">
    <property type="entry name" value="modA"/>
    <property type="match status" value="1"/>
</dbReference>
<name>A0A4Q8QH90_9FLAO</name>
<protein>
    <submittedName>
        <fullName evidence="5">Molybdate ABC transporter substrate-binding protein</fullName>
    </submittedName>
</protein>
<dbReference type="PANTHER" id="PTHR30632">
    <property type="entry name" value="MOLYBDATE-BINDING PERIPLASMIC PROTEIN"/>
    <property type="match status" value="1"/>
</dbReference>
<organism evidence="5 6">
    <name type="scientific">Flagellimonas allohymeniacidonis</name>
    <dbReference type="NCBI Taxonomy" id="2517819"/>
    <lineage>
        <taxon>Bacteria</taxon>
        <taxon>Pseudomonadati</taxon>
        <taxon>Bacteroidota</taxon>
        <taxon>Flavobacteriia</taxon>
        <taxon>Flavobacteriales</taxon>
        <taxon>Flavobacteriaceae</taxon>
        <taxon>Flagellimonas</taxon>
    </lineage>
</organism>
<evidence type="ECO:0000256" key="1">
    <source>
        <dbReference type="ARBA" id="ARBA00009175"/>
    </source>
</evidence>
<proteinExistence type="inferred from homology"/>
<dbReference type="Proteomes" id="UP000291981">
    <property type="component" value="Unassembled WGS sequence"/>
</dbReference>
<dbReference type="EMBL" id="SGIU01000002">
    <property type="protein sequence ID" value="TAI47769.1"/>
    <property type="molecule type" value="Genomic_DNA"/>
</dbReference>
<gene>
    <name evidence="5" type="primary">modA</name>
    <name evidence="5" type="ORF">EW142_14015</name>
</gene>
<accession>A0A4Q8QH90</accession>
<keyword evidence="3" id="KW-0732">Signal</keyword>
<dbReference type="GO" id="GO:0030973">
    <property type="term" value="F:molybdate ion binding"/>
    <property type="evidence" value="ECO:0007669"/>
    <property type="project" value="InterPro"/>
</dbReference>
<dbReference type="SUPFAM" id="SSF53850">
    <property type="entry name" value="Periplasmic binding protein-like II"/>
    <property type="match status" value="1"/>
</dbReference>
<feature type="binding site" evidence="4">
    <location>
        <position position="63"/>
    </location>
    <ligand>
        <name>molybdate</name>
        <dbReference type="ChEBI" id="CHEBI:36264"/>
    </ligand>
</feature>
<dbReference type="OrthoDB" id="9785015at2"/>
<reference evidence="5 6" key="1">
    <citation type="submission" date="2019-02" db="EMBL/GenBank/DDBJ databases">
        <title>Draft genome sequence of Muricauda sp. 176CP4-71.</title>
        <authorList>
            <person name="Park J.-S."/>
        </authorList>
    </citation>
    <scope>NUCLEOTIDE SEQUENCE [LARGE SCALE GENOMIC DNA]</scope>
    <source>
        <strain evidence="5 6">176CP4-71</strain>
    </source>
</reference>
<dbReference type="InterPro" id="IPR005950">
    <property type="entry name" value="ModA"/>
</dbReference>
<comment type="similarity">
    <text evidence="1">Belongs to the bacterial solute-binding protein ModA family.</text>
</comment>
<keyword evidence="6" id="KW-1185">Reference proteome</keyword>
<comment type="caution">
    <text evidence="5">The sequence shown here is derived from an EMBL/GenBank/DDBJ whole genome shotgun (WGS) entry which is preliminary data.</text>
</comment>
<dbReference type="AlphaFoldDB" id="A0A4Q8QH90"/>
<evidence type="ECO:0000313" key="6">
    <source>
        <dbReference type="Proteomes" id="UP000291981"/>
    </source>
</evidence>
<dbReference type="PROSITE" id="PS51257">
    <property type="entry name" value="PROKAR_LIPOPROTEIN"/>
    <property type="match status" value="1"/>
</dbReference>
<evidence type="ECO:0000256" key="2">
    <source>
        <dbReference type="ARBA" id="ARBA00022723"/>
    </source>
</evidence>
<dbReference type="GO" id="GO:0015689">
    <property type="term" value="P:molybdate ion transport"/>
    <property type="evidence" value="ECO:0007669"/>
    <property type="project" value="InterPro"/>
</dbReference>
<sequence>MAKPKAHSFFLFLWILLSCGEKPKEDDTLIIAVSANMQFASAEIAQSFSEKTGIPFELVVGSSGKLTAQIREGAPFDIFLSANMKYPEELYATGHTKNKPKIYAYGKLVLWTMVDDLEPSLQLLQTDMVSHIAIANPNIAPYGKAAMEVLEGFEILNEVESKLVFAESIAQANQFVISKSAEMGFTSKSVVISPQIRGKGHWIEVNESSYTPIAQGAVILKQRGKILVAQKFFDYLYSKEAQNILHAHGYDIL</sequence>
<dbReference type="RefSeq" id="WP_130614866.1">
    <property type="nucleotide sequence ID" value="NZ_SGIU01000002.1"/>
</dbReference>